<keyword evidence="3" id="KW-1185">Reference proteome</keyword>
<evidence type="ECO:0000313" key="3">
    <source>
        <dbReference type="Proteomes" id="UP001218188"/>
    </source>
</evidence>
<evidence type="ECO:0000256" key="1">
    <source>
        <dbReference type="SAM" id="SignalP"/>
    </source>
</evidence>
<dbReference type="EMBL" id="JARJCM010000056">
    <property type="protein sequence ID" value="KAJ7034617.1"/>
    <property type="molecule type" value="Genomic_DNA"/>
</dbReference>
<dbReference type="Proteomes" id="UP001218188">
    <property type="component" value="Unassembled WGS sequence"/>
</dbReference>
<feature type="signal peptide" evidence="1">
    <location>
        <begin position="1"/>
        <end position="19"/>
    </location>
</feature>
<dbReference type="AlphaFoldDB" id="A0AAD6SZJ6"/>
<accession>A0AAD6SZJ6</accession>
<evidence type="ECO:0008006" key="4">
    <source>
        <dbReference type="Google" id="ProtNLM"/>
    </source>
</evidence>
<protein>
    <recommendedName>
        <fullName evidence="4">SSCRP protein</fullName>
    </recommendedName>
</protein>
<keyword evidence="1" id="KW-0732">Signal</keyword>
<reference evidence="2" key="1">
    <citation type="submission" date="2023-03" db="EMBL/GenBank/DDBJ databases">
        <title>Massive genome expansion in bonnet fungi (Mycena s.s.) driven by repeated elements and novel gene families across ecological guilds.</title>
        <authorList>
            <consortium name="Lawrence Berkeley National Laboratory"/>
            <person name="Harder C.B."/>
            <person name="Miyauchi S."/>
            <person name="Viragh M."/>
            <person name="Kuo A."/>
            <person name="Thoen E."/>
            <person name="Andreopoulos B."/>
            <person name="Lu D."/>
            <person name="Skrede I."/>
            <person name="Drula E."/>
            <person name="Henrissat B."/>
            <person name="Morin E."/>
            <person name="Kohler A."/>
            <person name="Barry K."/>
            <person name="LaButti K."/>
            <person name="Morin E."/>
            <person name="Salamov A."/>
            <person name="Lipzen A."/>
            <person name="Mereny Z."/>
            <person name="Hegedus B."/>
            <person name="Baldrian P."/>
            <person name="Stursova M."/>
            <person name="Weitz H."/>
            <person name="Taylor A."/>
            <person name="Grigoriev I.V."/>
            <person name="Nagy L.G."/>
            <person name="Martin F."/>
            <person name="Kauserud H."/>
        </authorList>
    </citation>
    <scope>NUCLEOTIDE SEQUENCE</scope>
    <source>
        <strain evidence="2">CBHHK200</strain>
    </source>
</reference>
<organism evidence="2 3">
    <name type="scientific">Mycena alexandri</name>
    <dbReference type="NCBI Taxonomy" id="1745969"/>
    <lineage>
        <taxon>Eukaryota</taxon>
        <taxon>Fungi</taxon>
        <taxon>Dikarya</taxon>
        <taxon>Basidiomycota</taxon>
        <taxon>Agaricomycotina</taxon>
        <taxon>Agaricomycetes</taxon>
        <taxon>Agaricomycetidae</taxon>
        <taxon>Agaricales</taxon>
        <taxon>Marasmiineae</taxon>
        <taxon>Mycenaceae</taxon>
        <taxon>Mycena</taxon>
    </lineage>
</organism>
<feature type="chain" id="PRO_5042287884" description="SSCRP protein" evidence="1">
    <location>
        <begin position="20"/>
        <end position="130"/>
    </location>
</feature>
<evidence type="ECO:0000313" key="2">
    <source>
        <dbReference type="EMBL" id="KAJ7034617.1"/>
    </source>
</evidence>
<name>A0AAD6SZJ6_9AGAR</name>
<sequence>MRLAIAISTAMSLVALVSGAAIDGEAQTTPLAAPFGINIGFNPSQGNTVAWVAGQSKCTAVPLGPIGANFCGRDFVLINPFTGNGITFVAGGCGESPFWITQVSKGGIFAECTSFGEADACDVTTEWHCI</sequence>
<proteinExistence type="predicted"/>
<gene>
    <name evidence="2" type="ORF">C8F04DRAFT_1395413</name>
</gene>
<comment type="caution">
    <text evidence="2">The sequence shown here is derived from an EMBL/GenBank/DDBJ whole genome shotgun (WGS) entry which is preliminary data.</text>
</comment>